<accession>A0A0B6XUS9</accession>
<evidence type="ECO:0000313" key="1">
    <source>
        <dbReference type="EMBL" id="CEK47668.1"/>
    </source>
</evidence>
<organism evidence="1">
    <name type="scientific">Arion vulgaris</name>
    <dbReference type="NCBI Taxonomy" id="1028688"/>
    <lineage>
        <taxon>Eukaryota</taxon>
        <taxon>Metazoa</taxon>
        <taxon>Spiralia</taxon>
        <taxon>Lophotrochozoa</taxon>
        <taxon>Mollusca</taxon>
        <taxon>Gastropoda</taxon>
        <taxon>Heterobranchia</taxon>
        <taxon>Euthyneura</taxon>
        <taxon>Panpulmonata</taxon>
        <taxon>Eupulmonata</taxon>
        <taxon>Stylommatophora</taxon>
        <taxon>Helicina</taxon>
        <taxon>Arionoidea</taxon>
        <taxon>Arionidae</taxon>
        <taxon>Arion</taxon>
    </lineage>
</organism>
<proteinExistence type="predicted"/>
<name>A0A0B6XUS9_9EUPU</name>
<dbReference type="EMBL" id="HACG01000803">
    <property type="protein sequence ID" value="CEK47668.1"/>
    <property type="molecule type" value="Transcribed_RNA"/>
</dbReference>
<dbReference type="AlphaFoldDB" id="A0A0B6XUS9"/>
<sequence length="51" mass="5831">MVKKSRSLPPAVTLYHLMSSSSQTNHVPWKLRKRRSSTSEIVDYGNLNSKN</sequence>
<protein>
    <submittedName>
        <fullName evidence="1">Uncharacterized protein</fullName>
    </submittedName>
</protein>
<reference evidence="1" key="1">
    <citation type="submission" date="2014-12" db="EMBL/GenBank/DDBJ databases">
        <title>Insight into the proteome of Arion vulgaris.</title>
        <authorList>
            <person name="Aradska J."/>
            <person name="Bulat T."/>
            <person name="Smidak R."/>
            <person name="Sarate P."/>
            <person name="Gangsoo J."/>
            <person name="Sialana F."/>
            <person name="Bilban M."/>
            <person name="Lubec G."/>
        </authorList>
    </citation>
    <scope>NUCLEOTIDE SEQUENCE</scope>
    <source>
        <tissue evidence="1">Skin</tissue>
    </source>
</reference>
<feature type="non-terminal residue" evidence="1">
    <location>
        <position position="51"/>
    </location>
</feature>
<gene>
    <name evidence="1" type="primary">ORF1890</name>
</gene>